<sequence length="47" mass="5197">MFLLSVFIFGSNVIPLKSTTAPSAHSTKIVKRRERLCQRPLPAVTGK</sequence>
<proteinExistence type="predicted"/>
<dbReference type="HOGENOM" id="CLU_3166280_0_0_9"/>
<evidence type="ECO:0000313" key="2">
    <source>
        <dbReference type="Proteomes" id="UP000004756"/>
    </source>
</evidence>
<evidence type="ECO:0000313" key="1">
    <source>
        <dbReference type="EMBL" id="EEG53968.1"/>
    </source>
</evidence>
<reference evidence="1 2" key="1">
    <citation type="submission" date="2009-02" db="EMBL/GenBank/DDBJ databases">
        <title>Draft genome sequence of Clostridium asparagiforme (DSM 15981).</title>
        <authorList>
            <person name="Sudarsanam P."/>
            <person name="Ley R."/>
            <person name="Guruge J."/>
            <person name="Turnbaugh P.J."/>
            <person name="Mahowald M."/>
            <person name="Liep D."/>
            <person name="Gordon J."/>
        </authorList>
    </citation>
    <scope>NUCLEOTIDE SEQUENCE [LARGE SCALE GENOMIC DNA]</scope>
    <source>
        <strain evidence="1 2">DSM 15981</strain>
    </source>
</reference>
<dbReference type="Proteomes" id="UP000004756">
    <property type="component" value="Unassembled WGS sequence"/>
</dbReference>
<accession>C0D3X0</accession>
<dbReference type="AlphaFoldDB" id="C0D3X0"/>
<name>C0D3X0_9FIRM</name>
<dbReference type="EMBL" id="ACCJ01000318">
    <property type="protein sequence ID" value="EEG53968.1"/>
    <property type="molecule type" value="Genomic_DNA"/>
</dbReference>
<comment type="caution">
    <text evidence="1">The sequence shown here is derived from an EMBL/GenBank/DDBJ whole genome shotgun (WGS) entry which is preliminary data.</text>
</comment>
<protein>
    <submittedName>
        <fullName evidence="1">Uncharacterized protein</fullName>
    </submittedName>
</protein>
<organism evidence="1 2">
    <name type="scientific">[Clostridium] asparagiforme DSM 15981</name>
    <dbReference type="NCBI Taxonomy" id="518636"/>
    <lineage>
        <taxon>Bacteria</taxon>
        <taxon>Bacillati</taxon>
        <taxon>Bacillota</taxon>
        <taxon>Clostridia</taxon>
        <taxon>Lachnospirales</taxon>
        <taxon>Lachnospiraceae</taxon>
        <taxon>Enterocloster</taxon>
    </lineage>
</organism>
<keyword evidence="2" id="KW-1185">Reference proteome</keyword>
<gene>
    <name evidence="1" type="ORF">CLOSTASPAR_03961</name>
</gene>